<gene>
    <name evidence="1" type="ORF">C4886_07400</name>
</gene>
<sequence length="66" mass="7761">MVCFHRRIFLSEKIYPEQVMAAFMKPFCFSGDNNSIPHSIRIFSEKISHDVKTCAIICEIIKNRRI</sequence>
<dbReference type="EMBL" id="PSQG01000008">
    <property type="protein sequence ID" value="RCH44456.1"/>
    <property type="molecule type" value="Genomic_DNA"/>
</dbReference>
<protein>
    <submittedName>
        <fullName evidence="1">Uncharacterized protein</fullName>
    </submittedName>
</protein>
<dbReference type="Proteomes" id="UP000253208">
    <property type="component" value="Unassembled WGS sequence"/>
</dbReference>
<name>A0A367G2X7_9FIRM</name>
<reference evidence="1 2" key="1">
    <citation type="submission" date="2018-02" db="EMBL/GenBank/DDBJ databases">
        <title>Complete genome sequencing of Faecalibacterium prausnitzii strains isolated from the human gut.</title>
        <authorList>
            <person name="Fitzgerald B.C."/>
            <person name="Shkoporov A.N."/>
            <person name="Ross P.R."/>
            <person name="Hill C."/>
        </authorList>
    </citation>
    <scope>NUCLEOTIDE SEQUENCE [LARGE SCALE GENOMIC DNA]</scope>
    <source>
        <strain evidence="1 2">APC942/31-1</strain>
    </source>
</reference>
<proteinExistence type="predicted"/>
<accession>A0A367G2X7</accession>
<comment type="caution">
    <text evidence="1">The sequence shown here is derived from an EMBL/GenBank/DDBJ whole genome shotgun (WGS) entry which is preliminary data.</text>
</comment>
<dbReference type="AlphaFoldDB" id="A0A367G2X7"/>
<evidence type="ECO:0000313" key="2">
    <source>
        <dbReference type="Proteomes" id="UP000253208"/>
    </source>
</evidence>
<evidence type="ECO:0000313" key="1">
    <source>
        <dbReference type="EMBL" id="RCH44456.1"/>
    </source>
</evidence>
<organism evidence="1 2">
    <name type="scientific">Blautia obeum</name>
    <dbReference type="NCBI Taxonomy" id="40520"/>
    <lineage>
        <taxon>Bacteria</taxon>
        <taxon>Bacillati</taxon>
        <taxon>Bacillota</taxon>
        <taxon>Clostridia</taxon>
        <taxon>Lachnospirales</taxon>
        <taxon>Lachnospiraceae</taxon>
        <taxon>Blautia</taxon>
    </lineage>
</organism>